<evidence type="ECO:0000259" key="2">
    <source>
        <dbReference type="PROSITE" id="PS51886"/>
    </source>
</evidence>
<dbReference type="PROSITE" id="PS51886">
    <property type="entry name" value="TLDC"/>
    <property type="match status" value="1"/>
</dbReference>
<organism evidence="3 4">
    <name type="scientific">Ceratotherium simum simum</name>
    <name type="common">Southern white rhinoceros</name>
    <dbReference type="NCBI Taxonomy" id="73337"/>
    <lineage>
        <taxon>Eukaryota</taxon>
        <taxon>Metazoa</taxon>
        <taxon>Chordata</taxon>
        <taxon>Craniata</taxon>
        <taxon>Vertebrata</taxon>
        <taxon>Euteleostomi</taxon>
        <taxon>Mammalia</taxon>
        <taxon>Eutheria</taxon>
        <taxon>Laurasiatheria</taxon>
        <taxon>Perissodactyla</taxon>
        <taxon>Rhinocerotidae</taxon>
        <taxon>Ceratotherium</taxon>
    </lineage>
</organism>
<evidence type="ECO:0000256" key="1">
    <source>
        <dbReference type="ARBA" id="ARBA00009243"/>
    </source>
</evidence>
<dbReference type="InterPro" id="IPR006571">
    <property type="entry name" value="TLDc_dom"/>
</dbReference>
<comment type="similarity">
    <text evidence="1">Belongs to the IFI44 family.</text>
</comment>
<dbReference type="Pfam" id="PF07534">
    <property type="entry name" value="TLD"/>
    <property type="match status" value="1"/>
</dbReference>
<dbReference type="Proteomes" id="UP000694910">
    <property type="component" value="Unplaced"/>
</dbReference>
<name>A0ABM0HQ11_CERSS</name>
<evidence type="ECO:0000313" key="4">
    <source>
        <dbReference type="RefSeq" id="XP_004431588.1"/>
    </source>
</evidence>
<reference evidence="4" key="1">
    <citation type="submission" date="2025-08" db="UniProtKB">
        <authorList>
            <consortium name="RefSeq"/>
        </authorList>
    </citation>
    <scope>IDENTIFICATION</scope>
</reference>
<dbReference type="Gene3D" id="3.40.50.300">
    <property type="entry name" value="P-loop containing nucleotide triphosphate hydrolases"/>
    <property type="match status" value="1"/>
</dbReference>
<accession>A0ABM0HQ11</accession>
<dbReference type="InterPro" id="IPR027417">
    <property type="entry name" value="P-loop_NTPase"/>
</dbReference>
<dbReference type="CDD" id="cd00882">
    <property type="entry name" value="Ras_like_GTPase"/>
    <property type="match status" value="1"/>
</dbReference>
<proteinExistence type="inferred from homology"/>
<dbReference type="PANTHER" id="PTHR14241:SF2">
    <property type="entry name" value="INTERFERON-INDUCED PROTEIN 44-LIKE"/>
    <property type="match status" value="1"/>
</dbReference>
<sequence length="457" mass="51745">MAVTTSLTWKEERSLQNLLGNVSLGLLYKSSVHGNSTEKMLDKCVHQGPTITVIYFHNYIVGAFMLGHFPVMHQDFRKPSASFYFSFQKNESTKMTIAFLSTALKITDERLTFYSSDDAIFCVIPSKSILSIHTLLRKKLELNLSSRLMYSGWEVFRVEGIKDDAGYIRKITRATQHRNGLLAELRAYKPCADLVSEIRILLLGPVGSGKSSFFNSVKSVFQGHVTRQATVGSDGTSITELYRIYSLKDGKDGNSLPFVLCDSMGLDEEEGVGLCMDDIPYILKGCVPDRYQFSPHKPITPRHPAFITSPSLKDRIHCVAYVLDINSVNNLSSKMVAKFKQIHKEVLNFGIAYVALLTKVNNYDEVLQDDFLNMNQSTTSQSQIMNVNKMLNIPISNILMVENYASECKLNPLKDILILSMLRQMLRAADDFLEDLPLEKTERKTEREWNAGEKKWK</sequence>
<gene>
    <name evidence="4" type="primary">LOC101404644</name>
</gene>
<dbReference type="SUPFAM" id="SSF52540">
    <property type="entry name" value="P-loop containing nucleoside triphosphate hydrolases"/>
    <property type="match status" value="1"/>
</dbReference>
<keyword evidence="3" id="KW-1185">Reference proteome</keyword>
<protein>
    <submittedName>
        <fullName evidence="4">Interferon-induced protein 44-like</fullName>
    </submittedName>
</protein>
<feature type="domain" description="TLDc" evidence="2">
    <location>
        <begin position="1"/>
        <end position="159"/>
    </location>
</feature>
<dbReference type="GeneID" id="101404644"/>
<evidence type="ECO:0000313" key="3">
    <source>
        <dbReference type="Proteomes" id="UP000694910"/>
    </source>
</evidence>
<dbReference type="RefSeq" id="XP_004431588.1">
    <property type="nucleotide sequence ID" value="XM_004431531.2"/>
</dbReference>
<dbReference type="PANTHER" id="PTHR14241">
    <property type="entry name" value="INTERFERON-INDUCED PROTEIN 44"/>
    <property type="match status" value="1"/>
</dbReference>